<name>A0AAV3PDB0_LITER</name>
<reference evidence="2 3" key="1">
    <citation type="submission" date="2024-01" db="EMBL/GenBank/DDBJ databases">
        <title>The complete chloroplast genome sequence of Lithospermum erythrorhizon: insights into the phylogenetic relationship among Boraginaceae species and the maternal lineages of purple gromwells.</title>
        <authorList>
            <person name="Okada T."/>
            <person name="Watanabe K."/>
        </authorList>
    </citation>
    <scope>NUCLEOTIDE SEQUENCE [LARGE SCALE GENOMIC DNA]</scope>
</reference>
<dbReference type="InterPro" id="IPR045864">
    <property type="entry name" value="aa-tRNA-synth_II/BPL/LPL"/>
</dbReference>
<dbReference type="InterPro" id="IPR053264">
    <property type="entry name" value="Lipoate-ligase_2_inactive"/>
</dbReference>
<dbReference type="Gene3D" id="3.30.930.10">
    <property type="entry name" value="Bira Bifunctional Protein, Domain 2"/>
    <property type="match status" value="1"/>
</dbReference>
<evidence type="ECO:0000259" key="1">
    <source>
        <dbReference type="PROSITE" id="PS51733"/>
    </source>
</evidence>
<dbReference type="PANTHER" id="PTHR43506">
    <property type="entry name" value="BIOTIN/LIPOATE A/B PROTEIN LIGASE FAMILY"/>
    <property type="match status" value="1"/>
</dbReference>
<comment type="caution">
    <text evidence="2">The sequence shown here is derived from an EMBL/GenBank/DDBJ whole genome shotgun (WGS) entry which is preliminary data.</text>
</comment>
<evidence type="ECO:0000313" key="2">
    <source>
        <dbReference type="EMBL" id="GAA0149012.1"/>
    </source>
</evidence>
<dbReference type="CDD" id="cd16443">
    <property type="entry name" value="LplA"/>
    <property type="match status" value="1"/>
</dbReference>
<gene>
    <name evidence="2" type="ORF">LIER_08295</name>
</gene>
<dbReference type="AlphaFoldDB" id="A0AAV3PDB0"/>
<protein>
    <recommendedName>
        <fullName evidence="1">BPL/LPL catalytic domain-containing protein</fullName>
    </recommendedName>
</protein>
<organism evidence="2 3">
    <name type="scientific">Lithospermum erythrorhizon</name>
    <name type="common">Purple gromwell</name>
    <name type="synonym">Lithospermum officinale var. erythrorhizon</name>
    <dbReference type="NCBI Taxonomy" id="34254"/>
    <lineage>
        <taxon>Eukaryota</taxon>
        <taxon>Viridiplantae</taxon>
        <taxon>Streptophyta</taxon>
        <taxon>Embryophyta</taxon>
        <taxon>Tracheophyta</taxon>
        <taxon>Spermatophyta</taxon>
        <taxon>Magnoliopsida</taxon>
        <taxon>eudicotyledons</taxon>
        <taxon>Gunneridae</taxon>
        <taxon>Pentapetalae</taxon>
        <taxon>asterids</taxon>
        <taxon>lamiids</taxon>
        <taxon>Boraginales</taxon>
        <taxon>Boraginaceae</taxon>
        <taxon>Boraginoideae</taxon>
        <taxon>Lithospermeae</taxon>
        <taxon>Lithospermum</taxon>
    </lineage>
</organism>
<sequence length="287" mass="32856">MNKLQTKIPFMNVVRLKGVPILQQLHLEERLLRTSSENWCIINDGTNQPTIVMGVSGSITFLIWKPAELLEVDSVVQDKIPVIKRFSGGGTVIVDQKTIFVTFICSKEAVPGLQPYPQPIMSWSGLIYNKVFQGAAAFSLRENDYVFGNHKFGGNAQSITKNRWVHHTSFLWDYEIKNMSYLKQPKRVPRYREARDHLEFICRMKDYIPRSDFINKTITAVSEQFSLSSIEKDAIESPPNFVPLSRILEDGELLQAASPYQLESPISQTLLVLKQQKRRVLIIMNIN</sequence>
<dbReference type="Proteomes" id="UP001454036">
    <property type="component" value="Unassembled WGS sequence"/>
</dbReference>
<dbReference type="EMBL" id="BAABME010001335">
    <property type="protein sequence ID" value="GAA0149012.1"/>
    <property type="molecule type" value="Genomic_DNA"/>
</dbReference>
<evidence type="ECO:0000313" key="3">
    <source>
        <dbReference type="Proteomes" id="UP001454036"/>
    </source>
</evidence>
<dbReference type="InterPro" id="IPR004143">
    <property type="entry name" value="BPL_LPL_catalytic"/>
</dbReference>
<dbReference type="PANTHER" id="PTHR43506:SF1">
    <property type="entry name" value="BPL_LPL CATALYTIC DOMAIN-CONTAINING PROTEIN"/>
    <property type="match status" value="1"/>
</dbReference>
<accession>A0AAV3PDB0</accession>
<proteinExistence type="predicted"/>
<dbReference type="FunFam" id="3.30.930.10:FF:000077">
    <property type="entry name" value="Putative lipoate-protein ligase A"/>
    <property type="match status" value="1"/>
</dbReference>
<dbReference type="Pfam" id="PF21948">
    <property type="entry name" value="LplA-B_cat"/>
    <property type="match status" value="1"/>
</dbReference>
<keyword evidence="3" id="KW-1185">Reference proteome</keyword>
<feature type="domain" description="BPL/LPL catalytic" evidence="1">
    <location>
        <begin position="36"/>
        <end position="229"/>
    </location>
</feature>
<dbReference type="SUPFAM" id="SSF55681">
    <property type="entry name" value="Class II aaRS and biotin synthetases"/>
    <property type="match status" value="1"/>
</dbReference>
<dbReference type="PROSITE" id="PS51733">
    <property type="entry name" value="BPL_LPL_CATALYTIC"/>
    <property type="match status" value="1"/>
</dbReference>